<evidence type="ECO:0000256" key="3">
    <source>
        <dbReference type="ARBA" id="ARBA00023163"/>
    </source>
</evidence>
<protein>
    <submittedName>
        <fullName evidence="7">Uncharacterized protein</fullName>
    </submittedName>
</protein>
<dbReference type="InterPro" id="IPR001387">
    <property type="entry name" value="Cro/C1-type_HTH"/>
</dbReference>
<dbReference type="GO" id="GO:0003700">
    <property type="term" value="F:DNA-binding transcription factor activity"/>
    <property type="evidence" value="ECO:0007669"/>
    <property type="project" value="TreeGrafter"/>
</dbReference>
<keyword evidence="8" id="KW-1185">Reference proteome</keyword>
<dbReference type="InterPro" id="IPR028082">
    <property type="entry name" value="Peripla_BP_I"/>
</dbReference>
<dbReference type="PRINTS" id="PR00036">
    <property type="entry name" value="HTHLACI"/>
</dbReference>
<gene>
    <name evidence="7" type="ORF">A4R35_19220</name>
</gene>
<evidence type="ECO:0000313" key="8">
    <source>
        <dbReference type="Proteomes" id="UP000248706"/>
    </source>
</evidence>
<dbReference type="CDD" id="cd01392">
    <property type="entry name" value="HTH_LacI"/>
    <property type="match status" value="1"/>
</dbReference>
<dbReference type="PROSITE" id="PS50932">
    <property type="entry name" value="HTH_LACI_2"/>
    <property type="match status" value="1"/>
</dbReference>
<dbReference type="InterPro" id="IPR000843">
    <property type="entry name" value="HTH_LacI"/>
</dbReference>
<dbReference type="InterPro" id="IPR010982">
    <property type="entry name" value="Lambda_DNA-bd_dom_sf"/>
</dbReference>
<feature type="domain" description="HTH cro/C1-type" evidence="6">
    <location>
        <begin position="4"/>
        <end position="27"/>
    </location>
</feature>
<dbReference type="SMART" id="SM00354">
    <property type="entry name" value="HTH_LACI"/>
    <property type="match status" value="1"/>
</dbReference>
<evidence type="ECO:0000313" key="7">
    <source>
        <dbReference type="EMBL" id="RAQ97678.1"/>
    </source>
</evidence>
<proteinExistence type="predicted"/>
<evidence type="ECO:0000256" key="4">
    <source>
        <dbReference type="SAM" id="MobiDB-lite"/>
    </source>
</evidence>
<evidence type="ECO:0000256" key="1">
    <source>
        <dbReference type="ARBA" id="ARBA00023015"/>
    </source>
</evidence>
<keyword evidence="1" id="KW-0805">Transcription regulation</keyword>
<evidence type="ECO:0000256" key="2">
    <source>
        <dbReference type="ARBA" id="ARBA00023125"/>
    </source>
</evidence>
<dbReference type="OrthoDB" id="9788209at2"/>
<dbReference type="GO" id="GO:0000976">
    <property type="term" value="F:transcription cis-regulatory region binding"/>
    <property type="evidence" value="ECO:0007669"/>
    <property type="project" value="TreeGrafter"/>
</dbReference>
<organism evidence="7 8">
    <name type="scientific">Thermogemmatispora tikiterensis</name>
    <dbReference type="NCBI Taxonomy" id="1825093"/>
    <lineage>
        <taxon>Bacteria</taxon>
        <taxon>Bacillati</taxon>
        <taxon>Chloroflexota</taxon>
        <taxon>Ktedonobacteria</taxon>
        <taxon>Thermogemmatisporales</taxon>
        <taxon>Thermogemmatisporaceae</taxon>
        <taxon>Thermogemmatispora</taxon>
    </lineage>
</organism>
<dbReference type="Gene3D" id="3.40.50.2300">
    <property type="match status" value="2"/>
</dbReference>
<name>A0A328VI93_9CHLR</name>
<dbReference type="CDD" id="cd06267">
    <property type="entry name" value="PBP1_LacI_sugar_binding-like"/>
    <property type="match status" value="1"/>
</dbReference>
<dbReference type="PROSITE" id="PS00356">
    <property type="entry name" value="HTH_LACI_1"/>
    <property type="match status" value="1"/>
</dbReference>
<sequence length="363" mass="40224">MSQLTIEDIARIAGVSRSTVSRVLNGQPNVRPSVRDRVQEVINSYGYAPQAAARQLVMRKTRLIGLILPDNAHHLFGNPIFAEIARGMSQVCAQRGYTPMLFIGRQDMDEATFFSLLRGRHFDGVLLISSDRQDRSAAMLREAGMPYVRVGHDPEDDQDLQYVDVDNVAAARVAVEHLIALGHRRIAMLKGLAKDVCTHARLEGYRQALAAAGIPFDEALVGDGDWTPASGYAWTRRFLDLPEPPTALFSSNDMMVAGVVRAVQERGLNVPDDLAIVGFDDLLQTTMIFPELTTIRQPCVEMGMRAAELLLDQLEHNRRERAQIILPTTLIIRESCGYRRRSAHLSPPAESATAALDDEQRAS</sequence>
<feature type="domain" description="HTH lacI-type" evidence="5">
    <location>
        <begin position="4"/>
        <end position="58"/>
    </location>
</feature>
<dbReference type="RefSeq" id="WP_112432289.1">
    <property type="nucleotide sequence ID" value="NZ_MCIF01000002.1"/>
</dbReference>
<keyword evidence="3" id="KW-0804">Transcription</keyword>
<evidence type="ECO:0000259" key="6">
    <source>
        <dbReference type="PROSITE" id="PS50943"/>
    </source>
</evidence>
<dbReference type="Pfam" id="PF13377">
    <property type="entry name" value="Peripla_BP_3"/>
    <property type="match status" value="1"/>
</dbReference>
<dbReference type="PANTHER" id="PTHR30146:SF109">
    <property type="entry name" value="HTH-TYPE TRANSCRIPTIONAL REGULATOR GALS"/>
    <property type="match status" value="1"/>
</dbReference>
<dbReference type="SUPFAM" id="SSF53822">
    <property type="entry name" value="Periplasmic binding protein-like I"/>
    <property type="match status" value="1"/>
</dbReference>
<dbReference type="AlphaFoldDB" id="A0A328VI93"/>
<dbReference type="Proteomes" id="UP000248706">
    <property type="component" value="Unassembled WGS sequence"/>
</dbReference>
<accession>A0A328VI93</accession>
<dbReference type="SUPFAM" id="SSF47413">
    <property type="entry name" value="lambda repressor-like DNA-binding domains"/>
    <property type="match status" value="1"/>
</dbReference>
<dbReference type="PROSITE" id="PS50943">
    <property type="entry name" value="HTH_CROC1"/>
    <property type="match status" value="1"/>
</dbReference>
<evidence type="ECO:0000259" key="5">
    <source>
        <dbReference type="PROSITE" id="PS50932"/>
    </source>
</evidence>
<dbReference type="EMBL" id="MCIF01000002">
    <property type="protein sequence ID" value="RAQ97678.1"/>
    <property type="molecule type" value="Genomic_DNA"/>
</dbReference>
<reference evidence="7 8" key="1">
    <citation type="submission" date="2016-08" db="EMBL/GenBank/DDBJ databases">
        <title>Analysis of Carbohydrate Active Enzymes in Thermogemmatispora T81 Reveals Carbohydrate Degradation Ability.</title>
        <authorList>
            <person name="Tomazini A."/>
            <person name="Lal S."/>
            <person name="Stott M."/>
            <person name="Henrissat B."/>
            <person name="Polikarpov I."/>
            <person name="Sparling R."/>
            <person name="Levin D.B."/>
        </authorList>
    </citation>
    <scope>NUCLEOTIDE SEQUENCE [LARGE SCALE GENOMIC DNA]</scope>
    <source>
        <strain evidence="7 8">T81</strain>
    </source>
</reference>
<dbReference type="Gene3D" id="1.10.260.40">
    <property type="entry name" value="lambda repressor-like DNA-binding domains"/>
    <property type="match status" value="1"/>
</dbReference>
<dbReference type="PANTHER" id="PTHR30146">
    <property type="entry name" value="LACI-RELATED TRANSCRIPTIONAL REPRESSOR"/>
    <property type="match status" value="1"/>
</dbReference>
<dbReference type="Pfam" id="PF00356">
    <property type="entry name" value="LacI"/>
    <property type="match status" value="1"/>
</dbReference>
<keyword evidence="2" id="KW-0238">DNA-binding</keyword>
<comment type="caution">
    <text evidence="7">The sequence shown here is derived from an EMBL/GenBank/DDBJ whole genome shotgun (WGS) entry which is preliminary data.</text>
</comment>
<dbReference type="InterPro" id="IPR046335">
    <property type="entry name" value="LacI/GalR-like_sensor"/>
</dbReference>
<feature type="region of interest" description="Disordered" evidence="4">
    <location>
        <begin position="342"/>
        <end position="363"/>
    </location>
</feature>